<reference evidence="2" key="1">
    <citation type="journal article" date="2008" name="J. Bacteriol.">
        <title>The pangenome structure of Escherichia coli: comparative genomic analysis of E. coli commensal and pathogenic isolates.</title>
        <authorList>
            <person name="Rasko D.A."/>
            <person name="Rosovitz M.J."/>
            <person name="Myers G.S."/>
            <person name="Mongodin E.F."/>
            <person name="Fricke W.F."/>
            <person name="Gajer P."/>
            <person name="Crabtree J."/>
            <person name="Sebaihia M."/>
            <person name="Thomson N.R."/>
            <person name="Chaudhuri R."/>
            <person name="Henderson I.R."/>
            <person name="Sperandio V."/>
            <person name="Ravel J."/>
        </authorList>
    </citation>
    <scope>NUCLEOTIDE SEQUENCE [LARGE SCALE GENOMIC DNA]</scope>
    <source>
        <strain evidence="2">E24377A / ETEC</strain>
    </source>
</reference>
<dbReference type="AlphaFoldDB" id="A7ZRN4"/>
<organism evidence="1 2">
    <name type="scientific">Escherichia coli O139:H28 (strain E24377A / ETEC)</name>
    <dbReference type="NCBI Taxonomy" id="331111"/>
    <lineage>
        <taxon>Bacteria</taxon>
        <taxon>Pseudomonadati</taxon>
        <taxon>Pseudomonadota</taxon>
        <taxon>Gammaproteobacteria</taxon>
        <taxon>Enterobacterales</taxon>
        <taxon>Enterobacteriaceae</taxon>
        <taxon>Escherichia</taxon>
    </lineage>
</organism>
<keyword evidence="2" id="KW-1185">Reference proteome</keyword>
<dbReference type="KEGG" id="ecw:EcE24377A_3467"/>
<proteinExistence type="predicted"/>
<dbReference type="HOGENOM" id="CLU_914418_0_0_6"/>
<name>A7ZRN4_ECO24</name>
<protein>
    <submittedName>
        <fullName evidence="1">Uncharacterized protein</fullName>
    </submittedName>
</protein>
<accession>A7ZRN4</accession>
<sequence length="304" mass="35375">MLNIFGTRTGRKIVQFRQVEIFIRHTRQYQNLSTAALFLAVQMRIIFRHRMQVSVARFQRLTRIVVFAARLQRQTFFRLRHQLFTRTKNYRARRAHFYAARQTAFIETFHTFLVAQLALMQRTKRVVVVVLRHVVWAGDHAVTATGAHIFVVMDNAGFRIFFQRRDRAHRDTVRIDAVHTLFLNVRVAVLLLVFVDPCAAGPHLNDVIGIRRQFVVVRPGLFPLRVTFREVDILTLGDASLAAYAQGRVVQHPQRSRNWRAVFSSRMTDRRQRARQQCPAGGCFNKITSVHGYSPRESALSFFC</sequence>
<evidence type="ECO:0000313" key="1">
    <source>
        <dbReference type="EMBL" id="ABV19997.1"/>
    </source>
</evidence>
<gene>
    <name evidence="1" type="ordered locus">EcE24377A_3467</name>
</gene>
<dbReference type="EMBL" id="CP000800">
    <property type="protein sequence ID" value="ABV19997.1"/>
    <property type="molecule type" value="Genomic_DNA"/>
</dbReference>
<evidence type="ECO:0000313" key="2">
    <source>
        <dbReference type="Proteomes" id="UP000001122"/>
    </source>
</evidence>
<dbReference type="Proteomes" id="UP000001122">
    <property type="component" value="Chromosome"/>
</dbReference>